<keyword evidence="1" id="KW-0472">Membrane</keyword>
<keyword evidence="1" id="KW-0812">Transmembrane</keyword>
<feature type="non-terminal residue" evidence="2">
    <location>
        <position position="79"/>
    </location>
</feature>
<gene>
    <name evidence="2" type="ORF">CRM22_001853</name>
</gene>
<feature type="transmembrane region" description="Helical" evidence="1">
    <location>
        <begin position="6"/>
        <end position="31"/>
    </location>
</feature>
<evidence type="ECO:0000313" key="3">
    <source>
        <dbReference type="Proteomes" id="UP000308267"/>
    </source>
</evidence>
<dbReference type="OrthoDB" id="10035275at2759"/>
<keyword evidence="3" id="KW-1185">Reference proteome</keyword>
<keyword evidence="1" id="KW-1133">Transmembrane helix</keyword>
<proteinExistence type="predicted"/>
<dbReference type="Proteomes" id="UP000308267">
    <property type="component" value="Unassembled WGS sequence"/>
</dbReference>
<evidence type="ECO:0000313" key="2">
    <source>
        <dbReference type="EMBL" id="TGZ72819.1"/>
    </source>
</evidence>
<sequence length="79" mass="9386">MFANRLILILGLLIMQIYQQSVLFILFPLLFKVCSTEFGYSRPSDNSITLRIEWLHVCQLNRTEHRAYDELIGLQHYQL</sequence>
<organism evidence="2 3">
    <name type="scientific">Opisthorchis felineus</name>
    <dbReference type="NCBI Taxonomy" id="147828"/>
    <lineage>
        <taxon>Eukaryota</taxon>
        <taxon>Metazoa</taxon>
        <taxon>Spiralia</taxon>
        <taxon>Lophotrochozoa</taxon>
        <taxon>Platyhelminthes</taxon>
        <taxon>Trematoda</taxon>
        <taxon>Digenea</taxon>
        <taxon>Opisthorchiida</taxon>
        <taxon>Opisthorchiata</taxon>
        <taxon>Opisthorchiidae</taxon>
        <taxon>Opisthorchis</taxon>
    </lineage>
</organism>
<comment type="caution">
    <text evidence="2">The sequence shown here is derived from an EMBL/GenBank/DDBJ whole genome shotgun (WGS) entry which is preliminary data.</text>
</comment>
<dbReference type="STRING" id="147828.A0A4S2MD35"/>
<dbReference type="AlphaFoldDB" id="A0A4S2MD35"/>
<name>A0A4S2MD35_OPIFE</name>
<protein>
    <submittedName>
        <fullName evidence="2">Uncharacterized protein</fullName>
    </submittedName>
</protein>
<evidence type="ECO:0000256" key="1">
    <source>
        <dbReference type="SAM" id="Phobius"/>
    </source>
</evidence>
<dbReference type="EMBL" id="SJOL01003278">
    <property type="protein sequence ID" value="TGZ72819.1"/>
    <property type="molecule type" value="Genomic_DNA"/>
</dbReference>
<accession>A0A4S2MD35</accession>
<reference evidence="2 3" key="1">
    <citation type="journal article" date="2019" name="BMC Genomics">
        <title>New insights from Opisthorchis felineus genome: update on genomics of the epidemiologically important liver flukes.</title>
        <authorList>
            <person name="Ershov N.I."/>
            <person name="Mordvinov V.A."/>
            <person name="Prokhortchouk E.B."/>
            <person name="Pakharukova M.Y."/>
            <person name="Gunbin K.V."/>
            <person name="Ustyantsev K."/>
            <person name="Genaev M.A."/>
            <person name="Blinov A.G."/>
            <person name="Mazur A."/>
            <person name="Boulygina E."/>
            <person name="Tsygankova S."/>
            <person name="Khrameeva E."/>
            <person name="Chekanov N."/>
            <person name="Fan G."/>
            <person name="Xiao A."/>
            <person name="Zhang H."/>
            <person name="Xu X."/>
            <person name="Yang H."/>
            <person name="Solovyev V."/>
            <person name="Lee S.M."/>
            <person name="Liu X."/>
            <person name="Afonnikov D.A."/>
            <person name="Skryabin K.G."/>
        </authorList>
    </citation>
    <scope>NUCLEOTIDE SEQUENCE [LARGE SCALE GENOMIC DNA]</scope>
    <source>
        <strain evidence="2">AK-0245</strain>
        <tissue evidence="2">Whole organism</tissue>
    </source>
</reference>